<keyword evidence="5 10" id="KW-0276">Fatty acid metabolism</keyword>
<evidence type="ECO:0000256" key="3">
    <source>
        <dbReference type="ARBA" id="ARBA00022679"/>
    </source>
</evidence>
<dbReference type="EC" id="2.3.1.199" evidence="10"/>
<keyword evidence="4 10" id="KW-0812">Transmembrane</keyword>
<dbReference type="GO" id="GO:0019367">
    <property type="term" value="P:fatty acid elongation, saturated fatty acid"/>
    <property type="evidence" value="ECO:0007669"/>
    <property type="project" value="TreeGrafter"/>
</dbReference>
<dbReference type="PANTHER" id="PTHR11157:SF116">
    <property type="entry name" value="ELONGATION OF VERY LONG CHAIN FATTY ACIDS PROTEIN-RELATED"/>
    <property type="match status" value="1"/>
</dbReference>
<organism evidence="11 12">
    <name type="scientific">Drosophila willistoni</name>
    <name type="common">Fruit fly</name>
    <dbReference type="NCBI Taxonomy" id="7260"/>
    <lineage>
        <taxon>Eukaryota</taxon>
        <taxon>Metazoa</taxon>
        <taxon>Ecdysozoa</taxon>
        <taxon>Arthropoda</taxon>
        <taxon>Hexapoda</taxon>
        <taxon>Insecta</taxon>
        <taxon>Pterygota</taxon>
        <taxon>Neoptera</taxon>
        <taxon>Endopterygota</taxon>
        <taxon>Diptera</taxon>
        <taxon>Brachycera</taxon>
        <taxon>Muscomorpha</taxon>
        <taxon>Ephydroidea</taxon>
        <taxon>Drosophilidae</taxon>
        <taxon>Drosophila</taxon>
        <taxon>Sophophora</taxon>
    </lineage>
</organism>
<reference evidence="11 12" key="1">
    <citation type="journal article" date="2007" name="Nature">
        <title>Evolution of genes and genomes on the Drosophila phylogeny.</title>
        <authorList>
            <consortium name="Drosophila 12 Genomes Consortium"/>
            <person name="Clark A.G."/>
            <person name="Eisen M.B."/>
            <person name="Smith D.R."/>
            <person name="Bergman C.M."/>
            <person name="Oliver B."/>
            <person name="Markow T.A."/>
            <person name="Kaufman T.C."/>
            <person name="Kellis M."/>
            <person name="Gelbart W."/>
            <person name="Iyer V.N."/>
            <person name="Pollard D.A."/>
            <person name="Sackton T.B."/>
            <person name="Larracuente A.M."/>
            <person name="Singh N.D."/>
            <person name="Abad J.P."/>
            <person name="Abt D.N."/>
            <person name="Adryan B."/>
            <person name="Aguade M."/>
            <person name="Akashi H."/>
            <person name="Anderson W.W."/>
            <person name="Aquadro C.F."/>
            <person name="Ardell D.H."/>
            <person name="Arguello R."/>
            <person name="Artieri C.G."/>
            <person name="Barbash D.A."/>
            <person name="Barker D."/>
            <person name="Barsanti P."/>
            <person name="Batterham P."/>
            <person name="Batzoglou S."/>
            <person name="Begun D."/>
            <person name="Bhutkar A."/>
            <person name="Blanco E."/>
            <person name="Bosak S.A."/>
            <person name="Bradley R.K."/>
            <person name="Brand A.D."/>
            <person name="Brent M.R."/>
            <person name="Brooks A.N."/>
            <person name="Brown R.H."/>
            <person name="Butlin R.K."/>
            <person name="Caggese C."/>
            <person name="Calvi B.R."/>
            <person name="Bernardo de Carvalho A."/>
            <person name="Caspi A."/>
            <person name="Castrezana S."/>
            <person name="Celniker S.E."/>
            <person name="Chang J.L."/>
            <person name="Chapple C."/>
            <person name="Chatterji S."/>
            <person name="Chinwalla A."/>
            <person name="Civetta A."/>
            <person name="Clifton S.W."/>
            <person name="Comeron J.M."/>
            <person name="Costello J.C."/>
            <person name="Coyne J.A."/>
            <person name="Daub J."/>
            <person name="David R.G."/>
            <person name="Delcher A.L."/>
            <person name="Delehaunty K."/>
            <person name="Do C.B."/>
            <person name="Ebling H."/>
            <person name="Edwards K."/>
            <person name="Eickbush T."/>
            <person name="Evans J.D."/>
            <person name="Filipski A."/>
            <person name="Findeiss S."/>
            <person name="Freyhult E."/>
            <person name="Fulton L."/>
            <person name="Fulton R."/>
            <person name="Garcia A.C."/>
            <person name="Gardiner A."/>
            <person name="Garfield D.A."/>
            <person name="Garvin B.E."/>
            <person name="Gibson G."/>
            <person name="Gilbert D."/>
            <person name="Gnerre S."/>
            <person name="Godfrey J."/>
            <person name="Good R."/>
            <person name="Gotea V."/>
            <person name="Gravely B."/>
            <person name="Greenberg A.J."/>
            <person name="Griffiths-Jones S."/>
            <person name="Gross S."/>
            <person name="Guigo R."/>
            <person name="Gustafson E.A."/>
            <person name="Haerty W."/>
            <person name="Hahn M.W."/>
            <person name="Halligan D.L."/>
            <person name="Halpern A.L."/>
            <person name="Halter G.M."/>
            <person name="Han M.V."/>
            <person name="Heger A."/>
            <person name="Hillier L."/>
            <person name="Hinrichs A.S."/>
            <person name="Holmes I."/>
            <person name="Hoskins R.A."/>
            <person name="Hubisz M.J."/>
            <person name="Hultmark D."/>
            <person name="Huntley M.A."/>
            <person name="Jaffe D.B."/>
            <person name="Jagadeeshan S."/>
            <person name="Jeck W.R."/>
            <person name="Johnson J."/>
            <person name="Jones C.D."/>
            <person name="Jordan W.C."/>
            <person name="Karpen G.H."/>
            <person name="Kataoka E."/>
            <person name="Keightley P.D."/>
            <person name="Kheradpour P."/>
            <person name="Kirkness E.F."/>
            <person name="Koerich L.B."/>
            <person name="Kristiansen K."/>
            <person name="Kudrna D."/>
            <person name="Kulathinal R.J."/>
            <person name="Kumar S."/>
            <person name="Kwok R."/>
            <person name="Lander E."/>
            <person name="Langley C.H."/>
            <person name="Lapoint R."/>
            <person name="Lazzaro B.P."/>
            <person name="Lee S.J."/>
            <person name="Levesque L."/>
            <person name="Li R."/>
            <person name="Lin C.F."/>
            <person name="Lin M.F."/>
            <person name="Lindblad-Toh K."/>
            <person name="Llopart A."/>
            <person name="Long M."/>
            <person name="Low L."/>
            <person name="Lozovsky E."/>
            <person name="Lu J."/>
            <person name="Luo M."/>
            <person name="Machado C.A."/>
            <person name="Makalowski W."/>
            <person name="Marzo M."/>
            <person name="Matsuda M."/>
            <person name="Matzkin L."/>
            <person name="McAllister B."/>
            <person name="McBride C.S."/>
            <person name="McKernan B."/>
            <person name="McKernan K."/>
            <person name="Mendez-Lago M."/>
            <person name="Minx P."/>
            <person name="Mollenhauer M.U."/>
            <person name="Montooth K."/>
            <person name="Mount S.M."/>
            <person name="Mu X."/>
            <person name="Myers E."/>
            <person name="Negre B."/>
            <person name="Newfeld S."/>
            <person name="Nielsen R."/>
            <person name="Noor M.A."/>
            <person name="O'Grady P."/>
            <person name="Pachter L."/>
            <person name="Papaceit M."/>
            <person name="Parisi M.J."/>
            <person name="Parisi M."/>
            <person name="Parts L."/>
            <person name="Pedersen J.S."/>
            <person name="Pesole G."/>
            <person name="Phillippy A.M."/>
            <person name="Ponting C.P."/>
            <person name="Pop M."/>
            <person name="Porcelli D."/>
            <person name="Powell J.R."/>
            <person name="Prohaska S."/>
            <person name="Pruitt K."/>
            <person name="Puig M."/>
            <person name="Quesneville H."/>
            <person name="Ram K.R."/>
            <person name="Rand D."/>
            <person name="Rasmussen M.D."/>
            <person name="Reed L.K."/>
            <person name="Reenan R."/>
            <person name="Reily A."/>
            <person name="Remington K.A."/>
            <person name="Rieger T.T."/>
            <person name="Ritchie M.G."/>
            <person name="Robin C."/>
            <person name="Rogers Y.H."/>
            <person name="Rohde C."/>
            <person name="Rozas J."/>
            <person name="Rubenfield M.J."/>
            <person name="Ruiz A."/>
            <person name="Russo S."/>
            <person name="Salzberg S.L."/>
            <person name="Sanchez-Gracia A."/>
            <person name="Saranga D.J."/>
            <person name="Sato H."/>
            <person name="Schaeffer S.W."/>
            <person name="Schatz M.C."/>
            <person name="Schlenke T."/>
            <person name="Schwartz R."/>
            <person name="Segarra C."/>
            <person name="Singh R.S."/>
            <person name="Sirot L."/>
            <person name="Sirota M."/>
            <person name="Sisneros N.B."/>
            <person name="Smith C.D."/>
            <person name="Smith T.F."/>
            <person name="Spieth J."/>
            <person name="Stage D.E."/>
            <person name="Stark A."/>
            <person name="Stephan W."/>
            <person name="Strausberg R.L."/>
            <person name="Strempel S."/>
            <person name="Sturgill D."/>
            <person name="Sutton G."/>
            <person name="Sutton G.G."/>
            <person name="Tao W."/>
            <person name="Teichmann S."/>
            <person name="Tobari Y.N."/>
            <person name="Tomimura Y."/>
            <person name="Tsolas J.M."/>
            <person name="Valente V.L."/>
            <person name="Venter E."/>
            <person name="Venter J.C."/>
            <person name="Vicario S."/>
            <person name="Vieira F.G."/>
            <person name="Vilella A.J."/>
            <person name="Villasante A."/>
            <person name="Walenz B."/>
            <person name="Wang J."/>
            <person name="Wasserman M."/>
            <person name="Watts T."/>
            <person name="Wilson D."/>
            <person name="Wilson R.K."/>
            <person name="Wing R.A."/>
            <person name="Wolfner M.F."/>
            <person name="Wong A."/>
            <person name="Wong G.K."/>
            <person name="Wu C.I."/>
            <person name="Wu G."/>
            <person name="Yamamoto D."/>
            <person name="Yang H.P."/>
            <person name="Yang S.P."/>
            <person name="Yorke J.A."/>
            <person name="Yoshida K."/>
            <person name="Zdobnov E."/>
            <person name="Zhang P."/>
            <person name="Zhang Y."/>
            <person name="Zimin A.V."/>
            <person name="Baldwin J."/>
            <person name="Abdouelleil A."/>
            <person name="Abdulkadir J."/>
            <person name="Abebe A."/>
            <person name="Abera B."/>
            <person name="Abreu J."/>
            <person name="Acer S.C."/>
            <person name="Aftuck L."/>
            <person name="Alexander A."/>
            <person name="An P."/>
            <person name="Anderson E."/>
            <person name="Anderson S."/>
            <person name="Arachi H."/>
            <person name="Azer M."/>
            <person name="Bachantsang P."/>
            <person name="Barry A."/>
            <person name="Bayul T."/>
            <person name="Berlin A."/>
            <person name="Bessette D."/>
            <person name="Bloom T."/>
            <person name="Blye J."/>
            <person name="Boguslavskiy L."/>
            <person name="Bonnet C."/>
            <person name="Boukhgalter B."/>
            <person name="Bourzgui I."/>
            <person name="Brown A."/>
            <person name="Cahill P."/>
            <person name="Channer S."/>
            <person name="Cheshatsang Y."/>
            <person name="Chuda L."/>
            <person name="Citroen M."/>
            <person name="Collymore A."/>
            <person name="Cooke P."/>
            <person name="Costello M."/>
            <person name="D'Aco K."/>
            <person name="Daza R."/>
            <person name="De Haan G."/>
            <person name="DeGray S."/>
            <person name="DeMaso C."/>
            <person name="Dhargay N."/>
            <person name="Dooley K."/>
            <person name="Dooley E."/>
            <person name="Doricent M."/>
            <person name="Dorje P."/>
            <person name="Dorjee K."/>
            <person name="Dupes A."/>
            <person name="Elong R."/>
            <person name="Falk J."/>
            <person name="Farina A."/>
            <person name="Faro S."/>
            <person name="Ferguson D."/>
            <person name="Fisher S."/>
            <person name="Foley C.D."/>
            <person name="Franke A."/>
            <person name="Friedrich D."/>
            <person name="Gadbois L."/>
            <person name="Gearin G."/>
            <person name="Gearin C.R."/>
            <person name="Giannoukos G."/>
            <person name="Goode T."/>
            <person name="Graham J."/>
            <person name="Grandbois E."/>
            <person name="Grewal S."/>
            <person name="Gyaltsen K."/>
            <person name="Hafez N."/>
            <person name="Hagos B."/>
            <person name="Hall J."/>
            <person name="Henson C."/>
            <person name="Hollinger A."/>
            <person name="Honan T."/>
            <person name="Huard M.D."/>
            <person name="Hughes L."/>
            <person name="Hurhula B."/>
            <person name="Husby M.E."/>
            <person name="Kamat A."/>
            <person name="Kanga B."/>
            <person name="Kashin S."/>
            <person name="Khazanovich D."/>
            <person name="Kisner P."/>
            <person name="Lance K."/>
            <person name="Lara M."/>
            <person name="Lee W."/>
            <person name="Lennon N."/>
            <person name="Letendre F."/>
            <person name="LeVine R."/>
            <person name="Lipovsky A."/>
            <person name="Liu X."/>
            <person name="Liu J."/>
            <person name="Liu S."/>
            <person name="Lokyitsang T."/>
            <person name="Lokyitsang Y."/>
            <person name="Lubonja R."/>
            <person name="Lui A."/>
            <person name="MacDonald P."/>
            <person name="Magnisalis V."/>
            <person name="Maru K."/>
            <person name="Matthews C."/>
            <person name="McCusker W."/>
            <person name="McDonough S."/>
            <person name="Mehta T."/>
            <person name="Meldrim J."/>
            <person name="Meneus L."/>
            <person name="Mihai O."/>
            <person name="Mihalev A."/>
            <person name="Mihova T."/>
            <person name="Mittelman R."/>
            <person name="Mlenga V."/>
            <person name="Montmayeur A."/>
            <person name="Mulrain L."/>
            <person name="Navidi A."/>
            <person name="Naylor J."/>
            <person name="Negash T."/>
            <person name="Nguyen T."/>
            <person name="Nguyen N."/>
            <person name="Nicol R."/>
            <person name="Norbu C."/>
            <person name="Norbu N."/>
            <person name="Novod N."/>
            <person name="O'Neill B."/>
            <person name="Osman S."/>
            <person name="Markiewicz E."/>
            <person name="Oyono O.L."/>
            <person name="Patti C."/>
            <person name="Phunkhang P."/>
            <person name="Pierre F."/>
            <person name="Priest M."/>
            <person name="Raghuraman S."/>
            <person name="Rege F."/>
            <person name="Reyes R."/>
            <person name="Rise C."/>
            <person name="Rogov P."/>
            <person name="Ross K."/>
            <person name="Ryan E."/>
            <person name="Settipalli S."/>
            <person name="Shea T."/>
            <person name="Sherpa N."/>
            <person name="Shi L."/>
            <person name="Shih D."/>
            <person name="Sparrow T."/>
            <person name="Spaulding J."/>
            <person name="Stalker J."/>
            <person name="Stange-Thomann N."/>
            <person name="Stavropoulos S."/>
            <person name="Stone C."/>
            <person name="Strader C."/>
            <person name="Tesfaye S."/>
            <person name="Thomson T."/>
            <person name="Thoulutsang Y."/>
            <person name="Thoulutsang D."/>
            <person name="Topham K."/>
            <person name="Topping I."/>
            <person name="Tsamla T."/>
            <person name="Vassiliev H."/>
            <person name="Vo A."/>
            <person name="Wangchuk T."/>
            <person name="Wangdi T."/>
            <person name="Weiand M."/>
            <person name="Wilkinson J."/>
            <person name="Wilson A."/>
            <person name="Yadav S."/>
            <person name="Young G."/>
            <person name="Yu Q."/>
            <person name="Zembek L."/>
            <person name="Zhong D."/>
            <person name="Zimmer A."/>
            <person name="Zwirko Z."/>
            <person name="Jaffe D.B."/>
            <person name="Alvarez P."/>
            <person name="Brockman W."/>
            <person name="Butler J."/>
            <person name="Chin C."/>
            <person name="Gnerre S."/>
            <person name="Grabherr M."/>
            <person name="Kleber M."/>
            <person name="Mauceli E."/>
            <person name="MacCallum I."/>
        </authorList>
    </citation>
    <scope>NUCLEOTIDE SEQUENCE [LARGE SCALE GENOMIC DNA]</scope>
    <source>
        <strain evidence="12">Tucson 14030-0811.24</strain>
    </source>
</reference>
<feature type="transmembrane region" description="Helical" evidence="10">
    <location>
        <begin position="63"/>
        <end position="83"/>
    </location>
</feature>
<evidence type="ECO:0000256" key="4">
    <source>
        <dbReference type="ARBA" id="ARBA00022692"/>
    </source>
</evidence>
<sequence length="260" mass="31082">MLNFLYIPQADPNPLPLLDSPWPILLILSSYLIFVLKVGRIYMENRQPYKLKRVLRVYNLLQVLYNAICFGVTFYYIIIVGICDLHCMETFPQGHERKTLERSVHFAFIFNKILDLMDTVFFILRKSYKQVTFLHVYHHVFMVAGGYTLSRAFGTGGHLNMLGLLNSFVHIIMYFYYYLSAEYPGVKASIWWKKYITLTQIVQFVILFFYSFYVRVFSRPDCRVPHVMLYVNMMQGMIFFYLFTSFYFKTYLRPLKKKEN</sequence>
<feature type="transmembrane region" description="Helical" evidence="10">
    <location>
        <begin position="227"/>
        <end position="248"/>
    </location>
</feature>
<feature type="transmembrane region" description="Helical" evidence="10">
    <location>
        <begin position="159"/>
        <end position="179"/>
    </location>
</feature>
<protein>
    <recommendedName>
        <fullName evidence="10">Elongation of very long chain fatty acids protein</fullName>
        <ecNumber evidence="10">2.3.1.199</ecNumber>
    </recommendedName>
    <alternativeName>
        <fullName evidence="10">Very-long-chain 3-oxoacyl-CoA synthase</fullName>
    </alternativeName>
</protein>
<dbReference type="KEGG" id="dwi:6638175"/>
<dbReference type="GO" id="GO:0030148">
    <property type="term" value="P:sphingolipid biosynthetic process"/>
    <property type="evidence" value="ECO:0007669"/>
    <property type="project" value="TreeGrafter"/>
</dbReference>
<keyword evidence="8 10" id="KW-0472">Membrane</keyword>
<comment type="catalytic activity">
    <reaction evidence="10">
        <text>a very-long-chain acyl-CoA + malonyl-CoA + H(+) = a very-long-chain 3-oxoacyl-CoA + CO2 + CoA</text>
        <dbReference type="Rhea" id="RHEA:32727"/>
        <dbReference type="ChEBI" id="CHEBI:15378"/>
        <dbReference type="ChEBI" id="CHEBI:16526"/>
        <dbReference type="ChEBI" id="CHEBI:57287"/>
        <dbReference type="ChEBI" id="CHEBI:57384"/>
        <dbReference type="ChEBI" id="CHEBI:90725"/>
        <dbReference type="ChEBI" id="CHEBI:90736"/>
        <dbReference type="EC" id="2.3.1.199"/>
    </reaction>
</comment>
<dbReference type="HOGENOM" id="CLU_048483_0_2_1"/>
<keyword evidence="12" id="KW-1185">Reference proteome</keyword>
<evidence type="ECO:0000256" key="9">
    <source>
        <dbReference type="ARBA" id="ARBA00023160"/>
    </source>
</evidence>
<feature type="transmembrane region" description="Helical" evidence="10">
    <location>
        <begin position="103"/>
        <end position="124"/>
    </location>
</feature>
<gene>
    <name evidence="11" type="primary">Dwil\GK20710</name>
    <name evidence="11" type="ORF">Dwil_GK20710</name>
</gene>
<evidence type="ECO:0000256" key="5">
    <source>
        <dbReference type="ARBA" id="ARBA00022832"/>
    </source>
</evidence>
<dbReference type="EMBL" id="CH963846">
    <property type="protein sequence ID" value="EDW72442.2"/>
    <property type="molecule type" value="Genomic_DNA"/>
</dbReference>
<evidence type="ECO:0000313" key="12">
    <source>
        <dbReference type="Proteomes" id="UP000007798"/>
    </source>
</evidence>
<comment type="subcellular location">
    <subcellularLocation>
        <location evidence="1">Membrane</location>
        <topology evidence="1">Multi-pass membrane protein</topology>
    </subcellularLocation>
</comment>
<dbReference type="GO" id="GO:0009922">
    <property type="term" value="F:fatty acid elongase activity"/>
    <property type="evidence" value="ECO:0007669"/>
    <property type="project" value="UniProtKB-EC"/>
</dbReference>
<dbReference type="AlphaFoldDB" id="B4MK03"/>
<proteinExistence type="inferred from homology"/>
<comment type="similarity">
    <text evidence="10">Belongs to the ELO family.</text>
</comment>
<dbReference type="GO" id="GO:0006723">
    <property type="term" value="P:cuticle hydrocarbon biosynthetic process"/>
    <property type="evidence" value="ECO:0007669"/>
    <property type="project" value="EnsemblMetazoa"/>
</dbReference>
<accession>B4MK03</accession>
<name>B4MK03_DROWI</name>
<feature type="transmembrane region" description="Helical" evidence="10">
    <location>
        <begin position="20"/>
        <end position="42"/>
    </location>
</feature>
<dbReference type="InParanoid" id="B4MK03"/>
<keyword evidence="2 10" id="KW-0444">Lipid biosynthesis</keyword>
<evidence type="ECO:0000256" key="1">
    <source>
        <dbReference type="ARBA" id="ARBA00004141"/>
    </source>
</evidence>
<dbReference type="GO" id="GO:0005789">
    <property type="term" value="C:endoplasmic reticulum membrane"/>
    <property type="evidence" value="ECO:0007669"/>
    <property type="project" value="TreeGrafter"/>
</dbReference>
<dbReference type="FunCoup" id="B4MK03">
    <property type="interactions" value="62"/>
</dbReference>
<evidence type="ECO:0000256" key="6">
    <source>
        <dbReference type="ARBA" id="ARBA00022989"/>
    </source>
</evidence>
<evidence type="ECO:0000256" key="10">
    <source>
        <dbReference type="RuleBase" id="RU361115"/>
    </source>
</evidence>
<dbReference type="STRING" id="7260.B4MK03"/>
<dbReference type="OrthoDB" id="434092at2759"/>
<evidence type="ECO:0000256" key="7">
    <source>
        <dbReference type="ARBA" id="ARBA00023098"/>
    </source>
</evidence>
<dbReference type="InterPro" id="IPR002076">
    <property type="entry name" value="ELO_fam"/>
</dbReference>
<dbReference type="GO" id="GO:0042761">
    <property type="term" value="P:very long-chain fatty acid biosynthetic process"/>
    <property type="evidence" value="ECO:0007669"/>
    <property type="project" value="EnsemblMetazoa"/>
</dbReference>
<dbReference type="eggNOG" id="KOG3071">
    <property type="taxonomic scope" value="Eukaryota"/>
</dbReference>
<feature type="transmembrane region" description="Helical" evidence="10">
    <location>
        <begin position="136"/>
        <end position="153"/>
    </location>
</feature>
<evidence type="ECO:0000256" key="2">
    <source>
        <dbReference type="ARBA" id="ARBA00022516"/>
    </source>
</evidence>
<dbReference type="GO" id="GO:0034625">
    <property type="term" value="P:fatty acid elongation, monounsaturated fatty acid"/>
    <property type="evidence" value="ECO:0007669"/>
    <property type="project" value="TreeGrafter"/>
</dbReference>
<keyword evidence="3 10" id="KW-0808">Transferase</keyword>
<dbReference type="PROSITE" id="PS01188">
    <property type="entry name" value="ELO"/>
    <property type="match status" value="1"/>
</dbReference>
<dbReference type="GO" id="GO:0034626">
    <property type="term" value="P:fatty acid elongation, polyunsaturated fatty acid"/>
    <property type="evidence" value="ECO:0007669"/>
    <property type="project" value="TreeGrafter"/>
</dbReference>
<dbReference type="PANTHER" id="PTHR11157">
    <property type="entry name" value="FATTY ACID ACYL TRANSFERASE-RELATED"/>
    <property type="match status" value="1"/>
</dbReference>
<keyword evidence="7 10" id="KW-0443">Lipid metabolism</keyword>
<evidence type="ECO:0000256" key="8">
    <source>
        <dbReference type="ARBA" id="ARBA00023136"/>
    </source>
</evidence>
<evidence type="ECO:0000313" key="11">
    <source>
        <dbReference type="EMBL" id="EDW72442.2"/>
    </source>
</evidence>
<dbReference type="Proteomes" id="UP000007798">
    <property type="component" value="Unassembled WGS sequence"/>
</dbReference>
<dbReference type="Pfam" id="PF01151">
    <property type="entry name" value="ELO"/>
    <property type="match status" value="1"/>
</dbReference>
<dbReference type="InterPro" id="IPR030457">
    <property type="entry name" value="ELO_CS"/>
</dbReference>
<keyword evidence="9 10" id="KW-0275">Fatty acid biosynthesis</keyword>
<feature type="transmembrane region" description="Helical" evidence="10">
    <location>
        <begin position="195"/>
        <end position="215"/>
    </location>
</feature>
<keyword evidence="6 10" id="KW-1133">Transmembrane helix</keyword>